<proteinExistence type="predicted"/>
<organism evidence="2 3">
    <name type="scientific">Caerostris darwini</name>
    <dbReference type="NCBI Taxonomy" id="1538125"/>
    <lineage>
        <taxon>Eukaryota</taxon>
        <taxon>Metazoa</taxon>
        <taxon>Ecdysozoa</taxon>
        <taxon>Arthropoda</taxon>
        <taxon>Chelicerata</taxon>
        <taxon>Arachnida</taxon>
        <taxon>Araneae</taxon>
        <taxon>Araneomorphae</taxon>
        <taxon>Entelegynae</taxon>
        <taxon>Araneoidea</taxon>
        <taxon>Araneidae</taxon>
        <taxon>Caerostris</taxon>
    </lineage>
</organism>
<protein>
    <recommendedName>
        <fullName evidence="1">Ig-like domain-containing protein</fullName>
    </recommendedName>
</protein>
<dbReference type="InterPro" id="IPR013783">
    <property type="entry name" value="Ig-like_fold"/>
</dbReference>
<evidence type="ECO:0000259" key="1">
    <source>
        <dbReference type="PROSITE" id="PS50835"/>
    </source>
</evidence>
<keyword evidence="3" id="KW-1185">Reference proteome</keyword>
<dbReference type="Proteomes" id="UP001054837">
    <property type="component" value="Unassembled WGS sequence"/>
</dbReference>
<comment type="caution">
    <text evidence="2">The sequence shown here is derived from an EMBL/GenBank/DDBJ whole genome shotgun (WGS) entry which is preliminary data.</text>
</comment>
<dbReference type="Gene3D" id="2.60.40.10">
    <property type="entry name" value="Immunoglobulins"/>
    <property type="match status" value="1"/>
</dbReference>
<gene>
    <name evidence="2" type="ORF">CDAR_188762</name>
</gene>
<dbReference type="PROSITE" id="PS50835">
    <property type="entry name" value="IG_LIKE"/>
    <property type="match status" value="1"/>
</dbReference>
<dbReference type="PANTHER" id="PTHR23278:SF19">
    <property type="entry name" value="OBSCURIN"/>
    <property type="match status" value="1"/>
</dbReference>
<sequence length="155" mass="17019">MMKIHYTPRCRSVRSSVYGVGKSESVSVSCEIDASPSNVTFTWALNDEKVFVPDQYRTNLTRSVITVSPKDYGILTCWATNIVGRQKEPCTFRIFPAVSTIFLPGPPEEPGNCAITNNSTVHCIILECEGGHDGVCCSCSSLRCSGLTRISCWQT</sequence>
<dbReference type="AlphaFoldDB" id="A0AAV4VMJ6"/>
<reference evidence="2 3" key="1">
    <citation type="submission" date="2021-06" db="EMBL/GenBank/DDBJ databases">
        <title>Caerostris darwini draft genome.</title>
        <authorList>
            <person name="Kono N."/>
            <person name="Arakawa K."/>
        </authorList>
    </citation>
    <scope>NUCLEOTIDE SEQUENCE [LARGE SCALE GENOMIC DNA]</scope>
</reference>
<evidence type="ECO:0000313" key="3">
    <source>
        <dbReference type="Proteomes" id="UP001054837"/>
    </source>
</evidence>
<dbReference type="InterPro" id="IPR036179">
    <property type="entry name" value="Ig-like_dom_sf"/>
</dbReference>
<name>A0AAV4VMJ6_9ARAC</name>
<feature type="domain" description="Ig-like" evidence="1">
    <location>
        <begin position="8"/>
        <end position="81"/>
    </location>
</feature>
<evidence type="ECO:0000313" key="2">
    <source>
        <dbReference type="EMBL" id="GIY71457.1"/>
    </source>
</evidence>
<accession>A0AAV4VMJ6</accession>
<dbReference type="InterPro" id="IPR007110">
    <property type="entry name" value="Ig-like_dom"/>
</dbReference>
<dbReference type="PANTHER" id="PTHR23278">
    <property type="entry name" value="SIDESTEP PROTEIN"/>
    <property type="match status" value="1"/>
</dbReference>
<dbReference type="EMBL" id="BPLQ01013343">
    <property type="protein sequence ID" value="GIY71457.1"/>
    <property type="molecule type" value="Genomic_DNA"/>
</dbReference>
<dbReference type="SUPFAM" id="SSF48726">
    <property type="entry name" value="Immunoglobulin"/>
    <property type="match status" value="1"/>
</dbReference>
<dbReference type="Pfam" id="PF13927">
    <property type="entry name" value="Ig_3"/>
    <property type="match status" value="1"/>
</dbReference>